<dbReference type="PANTHER" id="PTHR48111:SF56">
    <property type="entry name" value="TETRATHIONATE RESPONSE REGULATORY PROTEIN TTRR"/>
    <property type="match status" value="1"/>
</dbReference>
<feature type="domain" description="Response regulatory" evidence="5">
    <location>
        <begin position="123"/>
        <end position="237"/>
    </location>
</feature>
<dbReference type="SMART" id="SM00448">
    <property type="entry name" value="REC"/>
    <property type="match status" value="1"/>
</dbReference>
<organism evidence="7 8">
    <name type="scientific">Pseudomonas endophytica</name>
    <dbReference type="NCBI Taxonomy" id="1563157"/>
    <lineage>
        <taxon>Bacteria</taxon>
        <taxon>Pseudomonadati</taxon>
        <taxon>Pseudomonadota</taxon>
        <taxon>Gammaproteobacteria</taxon>
        <taxon>Pseudomonadales</taxon>
        <taxon>Pseudomonadaceae</taxon>
        <taxon>Pseudomonas</taxon>
    </lineage>
</organism>
<dbReference type="CDD" id="cd06170">
    <property type="entry name" value="LuxR_C_like"/>
    <property type="match status" value="1"/>
</dbReference>
<dbReference type="Pfam" id="PF00072">
    <property type="entry name" value="Response_reg"/>
    <property type="match status" value="1"/>
</dbReference>
<reference evidence="7 8" key="1">
    <citation type="submission" date="2015-10" db="EMBL/GenBank/DDBJ databases">
        <title>Pseudomonas helleri sp. nov. and Pseudomonas weihenstephanensis sp. nov., isolated from raw cows milk.</title>
        <authorList>
            <person name="Von Neubeck M."/>
            <person name="Huptas C."/>
            <person name="Wenning M."/>
            <person name="Scherer S."/>
        </authorList>
    </citation>
    <scope>NUCLEOTIDE SEQUENCE [LARGE SCALE GENOMIC DNA]</scope>
    <source>
        <strain evidence="7 8">BSTT44</strain>
    </source>
</reference>
<dbReference type="OrthoDB" id="9802186at2"/>
<protein>
    <submittedName>
        <fullName evidence="7">LuxR family transcriptional regulator</fullName>
    </submittedName>
</protein>
<keyword evidence="1 3" id="KW-0238">DNA-binding</keyword>
<feature type="modified residue" description="4-aspartylphosphate" evidence="2">
    <location>
        <position position="172"/>
    </location>
</feature>
<evidence type="ECO:0000259" key="4">
    <source>
        <dbReference type="PROSITE" id="PS50043"/>
    </source>
</evidence>
<evidence type="ECO:0000256" key="3">
    <source>
        <dbReference type="PROSITE-ProRule" id="PRU01091"/>
    </source>
</evidence>
<dbReference type="Pfam" id="PF00196">
    <property type="entry name" value="GerE"/>
    <property type="match status" value="1"/>
</dbReference>
<dbReference type="Gene3D" id="1.10.10.10">
    <property type="entry name" value="Winged helix-like DNA-binding domain superfamily/Winged helix DNA-binding domain"/>
    <property type="match status" value="2"/>
</dbReference>
<keyword evidence="8" id="KW-1185">Reference proteome</keyword>
<evidence type="ECO:0000256" key="1">
    <source>
        <dbReference type="ARBA" id="ARBA00023125"/>
    </source>
</evidence>
<dbReference type="AlphaFoldDB" id="A0A0Q0X7C6"/>
<keyword evidence="2" id="KW-0597">Phosphoprotein</keyword>
<dbReference type="GO" id="GO:0005829">
    <property type="term" value="C:cytosol"/>
    <property type="evidence" value="ECO:0007669"/>
    <property type="project" value="TreeGrafter"/>
</dbReference>
<feature type="domain" description="OmpR/PhoB-type" evidence="6">
    <location>
        <begin position="1"/>
        <end position="93"/>
    </location>
</feature>
<dbReference type="InterPro" id="IPR000792">
    <property type="entry name" value="Tscrpt_reg_LuxR_C"/>
</dbReference>
<evidence type="ECO:0000256" key="2">
    <source>
        <dbReference type="PROSITE-ProRule" id="PRU00169"/>
    </source>
</evidence>
<evidence type="ECO:0000259" key="5">
    <source>
        <dbReference type="PROSITE" id="PS50110"/>
    </source>
</evidence>
<dbReference type="GO" id="GO:0032993">
    <property type="term" value="C:protein-DNA complex"/>
    <property type="evidence" value="ECO:0007669"/>
    <property type="project" value="TreeGrafter"/>
</dbReference>
<dbReference type="PRINTS" id="PR00038">
    <property type="entry name" value="HTHLUXR"/>
</dbReference>
<feature type="DNA-binding region" description="OmpR/PhoB-type" evidence="3">
    <location>
        <begin position="1"/>
        <end position="93"/>
    </location>
</feature>
<dbReference type="InterPro" id="IPR001867">
    <property type="entry name" value="OmpR/PhoB-type_DNA-bd"/>
</dbReference>
<evidence type="ECO:0000313" key="7">
    <source>
        <dbReference type="EMBL" id="KQB52952.1"/>
    </source>
</evidence>
<dbReference type="GO" id="GO:0000976">
    <property type="term" value="F:transcription cis-regulatory region binding"/>
    <property type="evidence" value="ECO:0007669"/>
    <property type="project" value="TreeGrafter"/>
</dbReference>
<dbReference type="SUPFAM" id="SSF46894">
    <property type="entry name" value="C-terminal effector domain of the bipartite response regulators"/>
    <property type="match status" value="2"/>
</dbReference>
<gene>
    <name evidence="7" type="ORF">AQS70_12375</name>
</gene>
<dbReference type="InterPro" id="IPR001789">
    <property type="entry name" value="Sig_transdc_resp-reg_receiver"/>
</dbReference>
<dbReference type="GO" id="GO:0006355">
    <property type="term" value="P:regulation of DNA-templated transcription"/>
    <property type="evidence" value="ECO:0007669"/>
    <property type="project" value="InterPro"/>
</dbReference>
<dbReference type="InterPro" id="IPR011006">
    <property type="entry name" value="CheY-like_superfamily"/>
</dbReference>
<dbReference type="STRING" id="1563157.AQS70_12375"/>
<dbReference type="Pfam" id="PF00486">
    <property type="entry name" value="Trans_reg_C"/>
    <property type="match status" value="1"/>
</dbReference>
<dbReference type="RefSeq" id="WP_055103574.1">
    <property type="nucleotide sequence ID" value="NZ_LLWH01000180.1"/>
</dbReference>
<dbReference type="InterPro" id="IPR016032">
    <property type="entry name" value="Sig_transdc_resp-reg_C-effctor"/>
</dbReference>
<proteinExistence type="predicted"/>
<dbReference type="SMART" id="SM00862">
    <property type="entry name" value="Trans_reg_C"/>
    <property type="match status" value="1"/>
</dbReference>
<sequence length="329" mass="36796">MIRLGNATISLERREAFLDGQPMRIGGRAFEILATLIRAKGRIVEKDDLINQVWPGTVVEENNLQVQISTLRKTFGTQAVIQTVPRRGYRLAAEIGTDETSAPRNEIVLPTETNAPIDASGVRVFIIDDDPSVTGALSRLLRAEDIPHTLFGSAEEFLSAQWESPYACILLDINLPDKSGLDLQASLMKIKSPWPIIFMTGNGTIQMTVQAMKAGAKEFLTKPFNDDHLLEALAAARHKAVESGKAWIYMKMAIEKYARLTNREKEVYSWVVNGLTHKEISKKIGTSEVTTKVHKKNIMLKMQSRSIIELVSMYNTIKLNRHPEDQEPA</sequence>
<dbReference type="GO" id="GO:0000156">
    <property type="term" value="F:phosphorelay response regulator activity"/>
    <property type="evidence" value="ECO:0007669"/>
    <property type="project" value="TreeGrafter"/>
</dbReference>
<feature type="domain" description="HTH luxR-type" evidence="4">
    <location>
        <begin position="253"/>
        <end position="318"/>
    </location>
</feature>
<evidence type="ECO:0000259" key="6">
    <source>
        <dbReference type="PROSITE" id="PS51755"/>
    </source>
</evidence>
<dbReference type="PROSITE" id="PS51755">
    <property type="entry name" value="OMPR_PHOB"/>
    <property type="match status" value="1"/>
</dbReference>
<dbReference type="EMBL" id="LLWH01000180">
    <property type="protein sequence ID" value="KQB52952.1"/>
    <property type="molecule type" value="Genomic_DNA"/>
</dbReference>
<comment type="caution">
    <text evidence="7">The sequence shown here is derived from an EMBL/GenBank/DDBJ whole genome shotgun (WGS) entry which is preliminary data.</text>
</comment>
<dbReference type="PROSITE" id="PS50043">
    <property type="entry name" value="HTH_LUXR_2"/>
    <property type="match status" value="1"/>
</dbReference>
<dbReference type="InterPro" id="IPR039420">
    <property type="entry name" value="WalR-like"/>
</dbReference>
<evidence type="ECO:0000313" key="8">
    <source>
        <dbReference type="Proteomes" id="UP000050342"/>
    </source>
</evidence>
<dbReference type="SUPFAM" id="SSF52172">
    <property type="entry name" value="CheY-like"/>
    <property type="match status" value="1"/>
</dbReference>
<dbReference type="InterPro" id="IPR036388">
    <property type="entry name" value="WH-like_DNA-bd_sf"/>
</dbReference>
<dbReference type="PANTHER" id="PTHR48111">
    <property type="entry name" value="REGULATOR OF RPOS"/>
    <property type="match status" value="1"/>
</dbReference>
<dbReference type="PROSITE" id="PS50110">
    <property type="entry name" value="RESPONSE_REGULATORY"/>
    <property type="match status" value="1"/>
</dbReference>
<dbReference type="CDD" id="cd00383">
    <property type="entry name" value="trans_reg_C"/>
    <property type="match status" value="1"/>
</dbReference>
<name>A0A0Q0X7C6_9PSED</name>
<dbReference type="Proteomes" id="UP000050342">
    <property type="component" value="Unassembled WGS sequence"/>
</dbReference>
<dbReference type="Gene3D" id="3.40.50.2300">
    <property type="match status" value="1"/>
</dbReference>
<dbReference type="SMART" id="SM00421">
    <property type="entry name" value="HTH_LUXR"/>
    <property type="match status" value="1"/>
</dbReference>
<accession>A0A0Q0X7C6</accession>